<dbReference type="EMBL" id="CACVKT020006149">
    <property type="protein sequence ID" value="CAC5399973.1"/>
    <property type="molecule type" value="Genomic_DNA"/>
</dbReference>
<keyword evidence="1" id="KW-0479">Metal-binding</keyword>
<sequence>MECQPCREQGQHASAEFWCTECEEVLCENCKSLHRSFKLSRNHNVSVLAPLSGNKLSDKQQELADDGKDKWVMCDEHHDKYLEYFCIKHDKPCCILCKRQYHKNCCEVEKVDDVANESKLATSTADLLSVIEERKSHLTKAANNEMSNLRDLELNKDNCIEELKNTRIAIDEHLDLLQNEVEKEIYGNYENYREDLNNKVADLTTKQRYLSDKKKIIEETLEHVELPVGQKYLKIMRLKLMEDECYESSETLPESSLQCVANYKLSYAKNDNNIIIKIHRNLKGKNNEIDKTQENEDGIETCSSVVEFEPNESETVSLVFSEPSFAIPVTNAHTFICPKTFPVDLPHTLPVTSLSSFSVTQAIQVPGASLSSSFDFYLKSSFFVEKRNKNIAIHDFKLMPNKYDIAIAENSTPRCMVYNKDGQKKGQIKLIGEPECIAIIDTNCIGVTLRHQGNFKVCVLDVHKWQLVNTVDIHDDCQGLVYFNNNLIATCANEGLLYIDDSGKIVEQDINMKGILYLHLDNHGNIYSAKRGTKIIHVYNLTANKRSWYHLKGLRDPTGLTTDRDNNLFVACNENDTILVKQSLHSAAKIVLDSSNGIERPMSIDYDLHNDELLVANNFSHSIFIFKKK</sequence>
<dbReference type="Gene3D" id="3.30.160.60">
    <property type="entry name" value="Classic Zinc Finger"/>
    <property type="match status" value="1"/>
</dbReference>
<dbReference type="Proteomes" id="UP000507470">
    <property type="component" value="Unassembled WGS sequence"/>
</dbReference>
<evidence type="ECO:0000256" key="2">
    <source>
        <dbReference type="SAM" id="Coils"/>
    </source>
</evidence>
<feature type="domain" description="B box-type" evidence="3">
    <location>
        <begin position="69"/>
        <end position="103"/>
    </location>
</feature>
<dbReference type="PROSITE" id="PS50119">
    <property type="entry name" value="ZF_BBOX"/>
    <property type="match status" value="2"/>
</dbReference>
<feature type="domain" description="B box-type" evidence="3">
    <location>
        <begin position="1"/>
        <end position="48"/>
    </location>
</feature>
<evidence type="ECO:0000313" key="4">
    <source>
        <dbReference type="EMBL" id="CAC5399973.1"/>
    </source>
</evidence>
<evidence type="ECO:0000256" key="1">
    <source>
        <dbReference type="PROSITE-ProRule" id="PRU00024"/>
    </source>
</evidence>
<keyword evidence="2" id="KW-0175">Coiled coil</keyword>
<reference evidence="4 5" key="1">
    <citation type="submission" date="2020-06" db="EMBL/GenBank/DDBJ databases">
        <authorList>
            <person name="Li R."/>
            <person name="Bekaert M."/>
        </authorList>
    </citation>
    <scope>NUCLEOTIDE SEQUENCE [LARGE SCALE GENOMIC DNA]</scope>
    <source>
        <strain evidence="5">wild</strain>
    </source>
</reference>
<dbReference type="InterPro" id="IPR047153">
    <property type="entry name" value="TRIM45/56/19-like"/>
</dbReference>
<gene>
    <name evidence="4" type="ORF">MCOR_34194</name>
</gene>
<evidence type="ECO:0000259" key="3">
    <source>
        <dbReference type="PROSITE" id="PS50119"/>
    </source>
</evidence>
<dbReference type="SUPFAM" id="SSF63825">
    <property type="entry name" value="YWTD domain"/>
    <property type="match status" value="1"/>
</dbReference>
<organism evidence="4 5">
    <name type="scientific">Mytilus coruscus</name>
    <name type="common">Sea mussel</name>
    <dbReference type="NCBI Taxonomy" id="42192"/>
    <lineage>
        <taxon>Eukaryota</taxon>
        <taxon>Metazoa</taxon>
        <taxon>Spiralia</taxon>
        <taxon>Lophotrochozoa</taxon>
        <taxon>Mollusca</taxon>
        <taxon>Bivalvia</taxon>
        <taxon>Autobranchia</taxon>
        <taxon>Pteriomorphia</taxon>
        <taxon>Mytilida</taxon>
        <taxon>Mytiloidea</taxon>
        <taxon>Mytilidae</taxon>
        <taxon>Mytilinae</taxon>
        <taxon>Mytilus</taxon>
    </lineage>
</organism>
<keyword evidence="1" id="KW-0863">Zinc-finger</keyword>
<keyword evidence="5" id="KW-1185">Reference proteome</keyword>
<dbReference type="Gene3D" id="2.120.10.30">
    <property type="entry name" value="TolB, C-terminal domain"/>
    <property type="match status" value="1"/>
</dbReference>
<name>A0A6J8CU11_MYTCO</name>
<feature type="coiled-coil region" evidence="2">
    <location>
        <begin position="142"/>
        <end position="206"/>
    </location>
</feature>
<protein>
    <submittedName>
        <fullName evidence="4">PML</fullName>
    </submittedName>
</protein>
<accession>A0A6J8CU11</accession>
<dbReference type="GO" id="GO:0061630">
    <property type="term" value="F:ubiquitin protein ligase activity"/>
    <property type="evidence" value="ECO:0007669"/>
    <property type="project" value="TreeGrafter"/>
</dbReference>
<dbReference type="CDD" id="cd19756">
    <property type="entry name" value="Bbox2"/>
    <property type="match status" value="1"/>
</dbReference>
<dbReference type="InterPro" id="IPR011042">
    <property type="entry name" value="6-blade_b-propeller_TolB-like"/>
</dbReference>
<keyword evidence="1" id="KW-0862">Zinc</keyword>
<dbReference type="PANTHER" id="PTHR25462">
    <property type="entry name" value="BONUS, ISOFORM C-RELATED"/>
    <property type="match status" value="1"/>
</dbReference>
<dbReference type="GO" id="GO:0005654">
    <property type="term" value="C:nucleoplasm"/>
    <property type="evidence" value="ECO:0007669"/>
    <property type="project" value="TreeGrafter"/>
</dbReference>
<dbReference type="OrthoDB" id="6189179at2759"/>
<dbReference type="SUPFAM" id="SSF57845">
    <property type="entry name" value="B-box zinc-binding domain"/>
    <property type="match status" value="1"/>
</dbReference>
<dbReference type="InterPro" id="IPR000315">
    <property type="entry name" value="Znf_B-box"/>
</dbReference>
<dbReference type="CDD" id="cd19757">
    <property type="entry name" value="Bbox1"/>
    <property type="match status" value="1"/>
</dbReference>
<evidence type="ECO:0000313" key="5">
    <source>
        <dbReference type="Proteomes" id="UP000507470"/>
    </source>
</evidence>
<dbReference type="AlphaFoldDB" id="A0A6J8CU11"/>
<proteinExistence type="predicted"/>
<dbReference type="GO" id="GO:0008270">
    <property type="term" value="F:zinc ion binding"/>
    <property type="evidence" value="ECO:0007669"/>
    <property type="project" value="UniProtKB-KW"/>
</dbReference>
<dbReference type="PANTHER" id="PTHR25462:SF296">
    <property type="entry name" value="MEIOTIC P26, ISOFORM F"/>
    <property type="match status" value="1"/>
</dbReference>